<accession>A0A4Z0V3U0</accession>
<keyword evidence="2" id="KW-0808">Transferase</keyword>
<name>A0A4Z0V3U0_9BACT</name>
<evidence type="ECO:0000256" key="2">
    <source>
        <dbReference type="ARBA" id="ARBA00022679"/>
    </source>
</evidence>
<dbReference type="RefSeq" id="WP_135472301.1">
    <property type="nucleotide sequence ID" value="NZ_SJSA01000002.1"/>
</dbReference>
<dbReference type="GO" id="GO:0032259">
    <property type="term" value="P:methylation"/>
    <property type="evidence" value="ECO:0007669"/>
    <property type="project" value="UniProtKB-KW"/>
</dbReference>
<dbReference type="Gene3D" id="3.40.50.150">
    <property type="entry name" value="Vaccinia Virus protein VP39"/>
    <property type="match status" value="1"/>
</dbReference>
<evidence type="ECO:0000313" key="4">
    <source>
        <dbReference type="EMBL" id="TGG36568.1"/>
    </source>
</evidence>
<evidence type="ECO:0000259" key="3">
    <source>
        <dbReference type="Pfam" id="PF01555"/>
    </source>
</evidence>
<gene>
    <name evidence="4" type="ORF">EZ315_12060</name>
</gene>
<dbReference type="EMBL" id="SJSA01000002">
    <property type="protein sequence ID" value="TGG36568.1"/>
    <property type="molecule type" value="Genomic_DNA"/>
</dbReference>
<dbReference type="AlphaFoldDB" id="A0A4Z0V3U0"/>
<evidence type="ECO:0000313" key="5">
    <source>
        <dbReference type="Proteomes" id="UP000297635"/>
    </source>
</evidence>
<dbReference type="SUPFAM" id="SSF53335">
    <property type="entry name" value="S-adenosyl-L-methionine-dependent methyltransferases"/>
    <property type="match status" value="1"/>
</dbReference>
<organism evidence="4 5">
    <name type="scientific">Duncaniella freteri</name>
    <dbReference type="NCBI Taxonomy" id="2530391"/>
    <lineage>
        <taxon>Bacteria</taxon>
        <taxon>Pseudomonadati</taxon>
        <taxon>Bacteroidota</taxon>
        <taxon>Bacteroidia</taxon>
        <taxon>Bacteroidales</taxon>
        <taxon>Muribaculaceae</taxon>
        <taxon>Duncaniella</taxon>
    </lineage>
</organism>
<keyword evidence="1 4" id="KW-0489">Methyltransferase</keyword>
<dbReference type="SUPFAM" id="SSF52540">
    <property type="entry name" value="P-loop containing nucleoside triphosphate hydrolases"/>
    <property type="match status" value="2"/>
</dbReference>
<protein>
    <submittedName>
        <fullName evidence="4">DNA methylase N-4</fullName>
    </submittedName>
</protein>
<dbReference type="GO" id="GO:0008170">
    <property type="term" value="F:N-methyltransferase activity"/>
    <property type="evidence" value="ECO:0007669"/>
    <property type="project" value="InterPro"/>
</dbReference>
<evidence type="ECO:0000256" key="1">
    <source>
        <dbReference type="ARBA" id="ARBA00022603"/>
    </source>
</evidence>
<reference evidence="4 5" key="1">
    <citation type="submission" date="2019-02" db="EMBL/GenBank/DDBJ databases">
        <title>Isolation and identification of novel species under the genus Muribaculum.</title>
        <authorList>
            <person name="Miyake S."/>
            <person name="Ding Y."/>
            <person name="Low A."/>
            <person name="Soh M."/>
            <person name="Seedorf H."/>
        </authorList>
    </citation>
    <scope>NUCLEOTIDE SEQUENCE [LARGE SCALE GENOMIC DNA]</scope>
    <source>
        <strain evidence="4 5">TLL-A3</strain>
    </source>
</reference>
<sequence length="881" mass="101474">MEYQEFLKSKIKISEEFGFTVKIEEINPKLKPHNKLMVKWLVEGGKRACFASFGLHKTVTQLEAVRLTLSKVGKGSGLIVCPLSVRQEFVEDSKNILGWERPPKFIRRAEEMDGDGIYLTNYESIRDGKLDPELFVVASLDEASVLRGLGGSKTFREFMRLFTGDGGPMQVRRQAERIKFRYVATATPSPNDYIELLAYADFLGIMDVSQAKTRFFKRDSTHADNLTLHPHKEEEFWLWISSWALFVSKPSDITGDTADDEGYILPDLDLRWHEIPTDYSKPSVDKYGNPVLFATEAMGLQQSAKEKRESLPARIDKMMELRAEDPDAHRIIWHDLEAERHAIEKAIPSIKSIYGSQDYEKREKNILDFSYGRVQELAAKPVIAGSGCNFQRYCSWAIYLGIGYKFNDFIQSIHRLQRFLQTKKVRVDLIYTEAERGVRKALETKWQNHNKLINNMTEIIKKYGLSHKEMSAHLARKMGVERVEVSGDGYRIANNDNVLELQDTDRYPDNSVGLIVTSIPFATQYEYSPNYADFGHSESNEEFFKQMDFLTPNLFRVLQPGRMAIIHVKDRIVPMGLSGMGCQTVYPFHCDCIRHYTKHGFAYMGMKTIVTDVVRENNQTYRLGWTEQCKDGTKMGVGMPEYLLIFRKPATDRTNAYADIPVVKDKKWWNEQTRSWDNPDGYSRARWQMDAHGYTRSSGDRLMTPEEIAKMDHKSIYRFFKKYSLNEVWDYDYVVRVAEELELHGKLPTGFMLLQPGSWTDNVWSDIARMRTLNTIQSVKGKEQHLCPLQFDIVNRVIDQMSNPGDIVLDPFGGLMTVPYCALLKGRKGWGIELSPVYFLDGAQYCAQASTKKETPSLFDFLDDQAEDEEEPLPFELQDKK</sequence>
<comment type="caution">
    <text evidence="4">The sequence shown here is derived from an EMBL/GenBank/DDBJ whole genome shotgun (WGS) entry which is preliminary data.</text>
</comment>
<feature type="domain" description="DNA methylase N-4/N-6" evidence="3">
    <location>
        <begin position="513"/>
        <end position="839"/>
    </location>
</feature>
<dbReference type="Proteomes" id="UP000297635">
    <property type="component" value="Unassembled WGS sequence"/>
</dbReference>
<keyword evidence="5" id="KW-1185">Reference proteome</keyword>
<dbReference type="GeneID" id="82150525"/>
<proteinExistence type="predicted"/>
<dbReference type="Pfam" id="PF01555">
    <property type="entry name" value="N6_N4_Mtase"/>
    <property type="match status" value="1"/>
</dbReference>
<dbReference type="InterPro" id="IPR027417">
    <property type="entry name" value="P-loop_NTPase"/>
</dbReference>
<dbReference type="Gene3D" id="3.40.50.300">
    <property type="entry name" value="P-loop containing nucleotide triphosphate hydrolases"/>
    <property type="match status" value="2"/>
</dbReference>
<dbReference type="InterPro" id="IPR029063">
    <property type="entry name" value="SAM-dependent_MTases_sf"/>
</dbReference>
<dbReference type="InterPro" id="IPR002941">
    <property type="entry name" value="DNA_methylase_N4/N6"/>
</dbReference>
<dbReference type="GO" id="GO:0003677">
    <property type="term" value="F:DNA binding"/>
    <property type="evidence" value="ECO:0007669"/>
    <property type="project" value="InterPro"/>
</dbReference>